<evidence type="ECO:0000256" key="6">
    <source>
        <dbReference type="ARBA" id="ARBA00023027"/>
    </source>
</evidence>
<keyword evidence="4 7" id="KW-0547">Nucleotide-binding</keyword>
<dbReference type="InterPro" id="IPR022310">
    <property type="entry name" value="NAD/GMP_synthase"/>
</dbReference>
<reference evidence="10 11" key="1">
    <citation type="submission" date="2018-06" db="EMBL/GenBank/DDBJ databases">
        <authorList>
            <consortium name="Pathogen Informatics"/>
            <person name="Doyle S."/>
        </authorList>
    </citation>
    <scope>NUCLEOTIDE SEQUENCE [LARGE SCALE GENOMIC DNA]</scope>
    <source>
        <strain evidence="10 11">NCTC10571</strain>
    </source>
</reference>
<comment type="pathway">
    <text evidence="1 7">Cofactor biosynthesis; NAD(+) biosynthesis; NAD(+) from deamido-NAD(+) (L-Gln route): step 1/1.</text>
</comment>
<feature type="domain" description="CN hydrolase" evidence="9">
    <location>
        <begin position="2"/>
        <end position="286"/>
    </location>
</feature>
<dbReference type="InterPro" id="IPR003694">
    <property type="entry name" value="NAD_synthase"/>
</dbReference>
<evidence type="ECO:0000256" key="5">
    <source>
        <dbReference type="ARBA" id="ARBA00022840"/>
    </source>
</evidence>
<dbReference type="STRING" id="1122216.GCA_000423385_00175"/>
<keyword evidence="3 7" id="KW-0436">Ligase</keyword>
<proteinExistence type="inferred from homology"/>
<accession>A0A378NQL6</accession>
<evidence type="ECO:0000256" key="1">
    <source>
        <dbReference type="ARBA" id="ARBA00005188"/>
    </source>
</evidence>
<evidence type="ECO:0000256" key="8">
    <source>
        <dbReference type="RuleBase" id="RU003811"/>
    </source>
</evidence>
<comment type="catalytic activity">
    <reaction evidence="7">
        <text>deamido-NAD(+) + L-glutamine + ATP + H2O = L-glutamate + AMP + diphosphate + NAD(+) + H(+)</text>
        <dbReference type="Rhea" id="RHEA:24384"/>
        <dbReference type="ChEBI" id="CHEBI:15377"/>
        <dbReference type="ChEBI" id="CHEBI:15378"/>
        <dbReference type="ChEBI" id="CHEBI:29985"/>
        <dbReference type="ChEBI" id="CHEBI:30616"/>
        <dbReference type="ChEBI" id="CHEBI:33019"/>
        <dbReference type="ChEBI" id="CHEBI:57540"/>
        <dbReference type="ChEBI" id="CHEBI:58359"/>
        <dbReference type="ChEBI" id="CHEBI:58437"/>
        <dbReference type="ChEBI" id="CHEBI:456215"/>
        <dbReference type="EC" id="6.3.5.1"/>
    </reaction>
</comment>
<dbReference type="CDD" id="cd07570">
    <property type="entry name" value="GAT_Gln-NAD-synth"/>
    <property type="match status" value="1"/>
</dbReference>
<dbReference type="GO" id="GO:0004359">
    <property type="term" value="F:glutaminase activity"/>
    <property type="evidence" value="ECO:0007669"/>
    <property type="project" value="InterPro"/>
</dbReference>
<dbReference type="InterPro" id="IPR014729">
    <property type="entry name" value="Rossmann-like_a/b/a_fold"/>
</dbReference>
<sequence>MVKICFSQIDVEPGHPDLNAQRMLQAIDEAKQNNTDIIIFPEMCIPGYLLGDTWEQTAFLKDCLSYGEDIIAASQDICIIFGNIAVDWDKKNTDGRVRKYNALYTAYNGNLIKPEKSPYSFVIKTLFPNYREFDDSRYFFSLQSLATELKLNLNDILSPVKVNIKGQELNLGCILCEDGWSDDYAFAPIDILCQNYKLDMLINISASPYTFGKNNKRHRVFAKQAKDNNIPLIYVNNIGIQNNGKTIYTFDGSSTVYDKNGNIIATCPAYKAQNNYINLLGNDVYTPLPIPQNDDISNIYQALHYGIKKFLKNIRMQKVIIGISGGIDSAVASALYADILGAENITLINMPSKFNSATTKGLSSQLAHNLGCNYAIVPIQEVVDFTVNQFENTDITYLATNDIHKVQVSSFVKENIQARDRSARILAGMAASIGGGFTCNANKAETTVGYSTLYGDQSGFLAGLADLWKYQVYELAHYLNEHIYKREVIPQGIIDIVPSAELSSEQDVDAGKGDPIKYPYHDYLFRAFVESWQKVTPEDILLWYSEKTLEEHIGCKAGLVDKYFATAKDFICDLERWWNLFTGMAVAKRIQAPPILAISRRAYGFDHRESQNGPYYTRAYKQLKAKLLGDNL</sequence>
<dbReference type="EMBL" id="UGPP01000001">
    <property type="protein sequence ID" value="STY70641.1"/>
    <property type="molecule type" value="Genomic_DNA"/>
</dbReference>
<dbReference type="NCBIfam" id="TIGR00552">
    <property type="entry name" value="nadE"/>
    <property type="match status" value="1"/>
</dbReference>
<dbReference type="PIRSF" id="PIRSF006630">
    <property type="entry name" value="NADS_GAT"/>
    <property type="match status" value="1"/>
</dbReference>
<dbReference type="GO" id="GO:0005737">
    <property type="term" value="C:cytoplasm"/>
    <property type="evidence" value="ECO:0007669"/>
    <property type="project" value="InterPro"/>
</dbReference>
<organism evidence="10 11">
    <name type="scientific">Megamonas hypermegale</name>
    <dbReference type="NCBI Taxonomy" id="158847"/>
    <lineage>
        <taxon>Bacteria</taxon>
        <taxon>Bacillati</taxon>
        <taxon>Bacillota</taxon>
        <taxon>Negativicutes</taxon>
        <taxon>Selenomonadales</taxon>
        <taxon>Selenomonadaceae</taxon>
        <taxon>Megamonas</taxon>
    </lineage>
</organism>
<dbReference type="RefSeq" id="WP_115151191.1">
    <property type="nucleotide sequence ID" value="NZ_UGPP01000001.1"/>
</dbReference>
<evidence type="ECO:0000313" key="11">
    <source>
        <dbReference type="Proteomes" id="UP000255234"/>
    </source>
</evidence>
<dbReference type="InterPro" id="IPR036526">
    <property type="entry name" value="C-N_Hydrolase_sf"/>
</dbReference>
<dbReference type="Proteomes" id="UP000255234">
    <property type="component" value="Unassembled WGS sequence"/>
</dbReference>
<keyword evidence="6 7" id="KW-0520">NAD</keyword>
<dbReference type="GO" id="GO:0009435">
    <property type="term" value="P:NAD+ biosynthetic process"/>
    <property type="evidence" value="ECO:0007669"/>
    <property type="project" value="UniProtKB-UniRule"/>
</dbReference>
<dbReference type="GO" id="GO:0003952">
    <property type="term" value="F:NAD+ synthase (glutamine-hydrolyzing) activity"/>
    <property type="evidence" value="ECO:0007669"/>
    <property type="project" value="UniProtKB-UniRule"/>
</dbReference>
<comment type="similarity">
    <text evidence="2 7">In the C-terminal section; belongs to the NAD synthetase family.</text>
</comment>
<dbReference type="EC" id="6.3.5.1" evidence="7"/>
<name>A0A378NQL6_9FIRM</name>
<gene>
    <name evidence="10" type="primary">nadE</name>
    <name evidence="10" type="ORF">NCTC10571_00781</name>
</gene>
<evidence type="ECO:0000256" key="4">
    <source>
        <dbReference type="ARBA" id="ARBA00022741"/>
    </source>
</evidence>
<evidence type="ECO:0000259" key="9">
    <source>
        <dbReference type="PROSITE" id="PS50263"/>
    </source>
</evidence>
<dbReference type="PANTHER" id="PTHR23090:SF9">
    <property type="entry name" value="GLUTAMINE-DEPENDENT NAD(+) SYNTHETASE"/>
    <property type="match status" value="1"/>
</dbReference>
<dbReference type="SUPFAM" id="SSF56317">
    <property type="entry name" value="Carbon-nitrogen hydrolase"/>
    <property type="match status" value="1"/>
</dbReference>
<dbReference type="PROSITE" id="PS50263">
    <property type="entry name" value="CN_HYDROLASE"/>
    <property type="match status" value="1"/>
</dbReference>
<protein>
    <recommendedName>
        <fullName evidence="7">Glutamine-dependent NAD(+) synthetase</fullName>
        <ecNumber evidence="7">6.3.5.1</ecNumber>
    </recommendedName>
    <alternativeName>
        <fullName evidence="7">NAD(+) synthase [glutamine-hydrolyzing]</fullName>
    </alternativeName>
</protein>
<dbReference type="Pfam" id="PF02540">
    <property type="entry name" value="NAD_synthase"/>
    <property type="match status" value="1"/>
</dbReference>
<evidence type="ECO:0000256" key="3">
    <source>
        <dbReference type="ARBA" id="ARBA00022598"/>
    </source>
</evidence>
<dbReference type="SUPFAM" id="SSF52402">
    <property type="entry name" value="Adenine nucleotide alpha hydrolases-like"/>
    <property type="match status" value="1"/>
</dbReference>
<dbReference type="InterPro" id="IPR003010">
    <property type="entry name" value="C-N_Hydrolase"/>
</dbReference>
<dbReference type="InterPro" id="IPR014445">
    <property type="entry name" value="Gln-dep_NAD_synthase"/>
</dbReference>
<evidence type="ECO:0000313" key="10">
    <source>
        <dbReference type="EMBL" id="STY70641.1"/>
    </source>
</evidence>
<evidence type="ECO:0000256" key="7">
    <source>
        <dbReference type="PIRNR" id="PIRNR006630"/>
    </source>
</evidence>
<dbReference type="Gene3D" id="3.40.50.620">
    <property type="entry name" value="HUPs"/>
    <property type="match status" value="1"/>
</dbReference>
<dbReference type="AlphaFoldDB" id="A0A378NQL6"/>
<dbReference type="PANTHER" id="PTHR23090">
    <property type="entry name" value="NH 3 /GLUTAMINE-DEPENDENT NAD + SYNTHETASE"/>
    <property type="match status" value="1"/>
</dbReference>
<dbReference type="CDD" id="cd00553">
    <property type="entry name" value="NAD_synthase"/>
    <property type="match status" value="1"/>
</dbReference>
<dbReference type="Pfam" id="PF00795">
    <property type="entry name" value="CN_hydrolase"/>
    <property type="match status" value="1"/>
</dbReference>
<dbReference type="GO" id="GO:0005524">
    <property type="term" value="F:ATP binding"/>
    <property type="evidence" value="ECO:0007669"/>
    <property type="project" value="UniProtKB-UniRule"/>
</dbReference>
<comment type="similarity">
    <text evidence="8">Belongs to the NAD synthetase family.</text>
</comment>
<keyword evidence="5 7" id="KW-0067">ATP-binding</keyword>
<evidence type="ECO:0000256" key="2">
    <source>
        <dbReference type="ARBA" id="ARBA00007145"/>
    </source>
</evidence>
<dbReference type="UniPathway" id="UPA00253">
    <property type="reaction ID" value="UER00334"/>
</dbReference>
<dbReference type="Gene3D" id="3.60.110.10">
    <property type="entry name" value="Carbon-nitrogen hydrolase"/>
    <property type="match status" value="1"/>
</dbReference>